<dbReference type="Gene3D" id="3.40.50.12780">
    <property type="entry name" value="N-terminal domain of ligase-like"/>
    <property type="match status" value="1"/>
</dbReference>
<accession>A0ABY5E1Q1</accession>
<dbReference type="Proteomes" id="UP001060012">
    <property type="component" value="Chromosome"/>
</dbReference>
<dbReference type="CDD" id="cd04433">
    <property type="entry name" value="AFD_class_I"/>
    <property type="match status" value="1"/>
</dbReference>
<evidence type="ECO:0000256" key="2">
    <source>
        <dbReference type="ARBA" id="ARBA00022598"/>
    </source>
</evidence>
<feature type="domain" description="AMP-dependent synthetase/ligase" evidence="3">
    <location>
        <begin position="27"/>
        <end position="366"/>
    </location>
</feature>
<evidence type="ECO:0000313" key="5">
    <source>
        <dbReference type="EMBL" id="UTJ06124.1"/>
    </source>
</evidence>
<gene>
    <name evidence="5" type="ORF">NJU99_12850</name>
</gene>
<dbReference type="RefSeq" id="WP_254576304.1">
    <property type="nucleotide sequence ID" value="NZ_CP100595.1"/>
</dbReference>
<dbReference type="SUPFAM" id="SSF56801">
    <property type="entry name" value="Acetyl-CoA synthetase-like"/>
    <property type="match status" value="1"/>
</dbReference>
<evidence type="ECO:0000259" key="3">
    <source>
        <dbReference type="Pfam" id="PF00501"/>
    </source>
</evidence>
<proteinExistence type="inferred from homology"/>
<evidence type="ECO:0000256" key="1">
    <source>
        <dbReference type="ARBA" id="ARBA00006432"/>
    </source>
</evidence>
<reference evidence="5" key="1">
    <citation type="submission" date="2022-07" db="EMBL/GenBank/DDBJ databases">
        <title>Arcobacter roscoffensis sp. nov., a marine bacterium isolated from coastal seawater collected from Roscoff, France.</title>
        <authorList>
            <person name="Pascual J."/>
            <person name="Lepeaux C."/>
            <person name="Methner A."/>
            <person name="Overmann J."/>
        </authorList>
    </citation>
    <scope>NUCLEOTIDE SEQUENCE</scope>
    <source>
        <strain evidence="5">ARW1-2F2</strain>
    </source>
</reference>
<dbReference type="InterPro" id="IPR025110">
    <property type="entry name" value="AMP-bd_C"/>
</dbReference>
<dbReference type="InterPro" id="IPR000873">
    <property type="entry name" value="AMP-dep_synth/lig_dom"/>
</dbReference>
<keyword evidence="2 5" id="KW-0436">Ligase</keyword>
<feature type="domain" description="AMP-binding enzyme C-terminal" evidence="4">
    <location>
        <begin position="416"/>
        <end position="488"/>
    </location>
</feature>
<organism evidence="5 6">
    <name type="scientific">Arcobacter roscoffensis</name>
    <dbReference type="NCBI Taxonomy" id="2961520"/>
    <lineage>
        <taxon>Bacteria</taxon>
        <taxon>Pseudomonadati</taxon>
        <taxon>Campylobacterota</taxon>
        <taxon>Epsilonproteobacteria</taxon>
        <taxon>Campylobacterales</taxon>
        <taxon>Arcobacteraceae</taxon>
        <taxon>Arcobacter</taxon>
    </lineage>
</organism>
<evidence type="ECO:0000313" key="6">
    <source>
        <dbReference type="Proteomes" id="UP001060012"/>
    </source>
</evidence>
<protein>
    <submittedName>
        <fullName evidence="5">Acyl--CoA ligase</fullName>
    </submittedName>
</protein>
<sequence length="500" mass="57943">MIKNNIEDNLSKLFDKLFINCKESISNNIAIINDDRTITYSQLDDILNHVITNLNNLKLDSNDTIALRINNPLMLFVFYLSLLKMKISHIIVNPNVTYDLQEKELNIIKTSVIIQDFIDDRDLTKTVFINEHLGFSISENDFKVKKNIKSELDKNIAFIFYGSGTTNNPKKIPITWYSFAEQVKRDSSFIDFNKGEKYYTWTELYYNTPKRRLFSMLLEGLTIYIPSKKPEDIVSFCLKHNINHLALTTSQSKIMLSNILSSNKESFLNKFSTLKSLVVSSSIINENLRKNILKYITKNLYIGYGCNEIGEVTILKPNEINQYKHSVGKPLEGIELKVFDDNYNIIEHEEVGNIGIKSNHMINAYYQNEYATSISFKNGFYFPFDLGLKKDDSTLIFHSRKDDLIIFSGVNIYPKEIEEVLEKHPSVLEVSVFSLKSEDEEEYPFAAVVLKTHSTEEDLINWAKKYLGWKVPMKIFFFDKLPKNTSGKILKREIIKTIFS</sequence>
<dbReference type="Gene3D" id="3.30.300.30">
    <property type="match status" value="1"/>
</dbReference>
<dbReference type="InterPro" id="IPR042099">
    <property type="entry name" value="ANL_N_sf"/>
</dbReference>
<dbReference type="PANTHER" id="PTHR43201">
    <property type="entry name" value="ACYL-COA SYNTHETASE"/>
    <property type="match status" value="1"/>
</dbReference>
<dbReference type="Pfam" id="PF00501">
    <property type="entry name" value="AMP-binding"/>
    <property type="match status" value="1"/>
</dbReference>
<dbReference type="Pfam" id="PF13193">
    <property type="entry name" value="AMP-binding_C"/>
    <property type="match status" value="1"/>
</dbReference>
<dbReference type="PANTHER" id="PTHR43201:SF5">
    <property type="entry name" value="MEDIUM-CHAIN ACYL-COA LIGASE ACSF2, MITOCHONDRIAL"/>
    <property type="match status" value="1"/>
</dbReference>
<dbReference type="GO" id="GO:0016874">
    <property type="term" value="F:ligase activity"/>
    <property type="evidence" value="ECO:0007669"/>
    <property type="project" value="UniProtKB-KW"/>
</dbReference>
<keyword evidence="6" id="KW-1185">Reference proteome</keyword>
<dbReference type="InterPro" id="IPR045851">
    <property type="entry name" value="AMP-bd_C_sf"/>
</dbReference>
<evidence type="ECO:0000259" key="4">
    <source>
        <dbReference type="Pfam" id="PF13193"/>
    </source>
</evidence>
<name>A0ABY5E1Q1_9BACT</name>
<comment type="similarity">
    <text evidence="1">Belongs to the ATP-dependent AMP-binding enzyme family.</text>
</comment>
<dbReference type="EMBL" id="CP100595">
    <property type="protein sequence ID" value="UTJ06124.1"/>
    <property type="molecule type" value="Genomic_DNA"/>
</dbReference>